<sequence>MIKRLIVVALAGLTLAGCANDSMSGDVYTSAQAKQVQQASYGTLVSVRPVKIQGEGGSNMLGTIGGAVIGGFLGNTIGGGTGRSLATAAGAVAGGVAGDQIGEVAGRTAGVELEIRPDTKGDNIVVVQKAGATKFSRASACAWRVPAIRLPFPAVNAPFSNVKPEALASGFIFCCCKCNRAML</sequence>
<comment type="subcellular location">
    <subcellularLocation>
        <location evidence="1">Cell outer membrane</location>
        <topology evidence="1">Lipid-anchor</topology>
    </subcellularLocation>
</comment>
<dbReference type="EMBL" id="LR134155">
    <property type="protein sequence ID" value="VEA73489.1"/>
    <property type="molecule type" value="Genomic_DNA"/>
</dbReference>
<feature type="signal peptide" evidence="6">
    <location>
        <begin position="1"/>
        <end position="19"/>
    </location>
</feature>
<keyword evidence="3" id="KW-0472">Membrane</keyword>
<gene>
    <name evidence="8" type="primary">slyB</name>
    <name evidence="8" type="ORF">NCTC9419_05122</name>
</gene>
<evidence type="ECO:0000313" key="8">
    <source>
        <dbReference type="EMBL" id="VEA73489.1"/>
    </source>
</evidence>
<dbReference type="InterPro" id="IPR051407">
    <property type="entry name" value="Bact_OM_lipoprot/Surf_antigen"/>
</dbReference>
<reference evidence="8 9" key="1">
    <citation type="submission" date="2018-12" db="EMBL/GenBank/DDBJ databases">
        <authorList>
            <consortium name="Pathogen Informatics"/>
        </authorList>
    </citation>
    <scope>NUCLEOTIDE SEQUENCE [LARGE SCALE GENOMIC DNA]</scope>
    <source>
        <strain evidence="8 9">NCTC9419</strain>
    </source>
</reference>
<keyword evidence="4" id="KW-0564">Palmitate</keyword>
<protein>
    <submittedName>
        <fullName evidence="8">Outer membrane lipoprotein slyB</fullName>
    </submittedName>
</protein>
<feature type="chain" id="PRO_5018970428" evidence="6">
    <location>
        <begin position="20"/>
        <end position="183"/>
    </location>
</feature>
<evidence type="ECO:0000256" key="5">
    <source>
        <dbReference type="ARBA" id="ARBA00023288"/>
    </source>
</evidence>
<evidence type="ECO:0000259" key="7">
    <source>
        <dbReference type="Pfam" id="PF05433"/>
    </source>
</evidence>
<evidence type="ECO:0000256" key="1">
    <source>
        <dbReference type="ARBA" id="ARBA00004459"/>
    </source>
</evidence>
<dbReference type="Pfam" id="PF05433">
    <property type="entry name" value="Rick_17kDa_Anti"/>
    <property type="match status" value="1"/>
</dbReference>
<organism evidence="8 9">
    <name type="scientific">Serratia rubidaea</name>
    <name type="common">Serratia marinorubra</name>
    <dbReference type="NCBI Taxonomy" id="61652"/>
    <lineage>
        <taxon>Bacteria</taxon>
        <taxon>Pseudomonadati</taxon>
        <taxon>Pseudomonadota</taxon>
        <taxon>Gammaproteobacteria</taxon>
        <taxon>Enterobacterales</taxon>
        <taxon>Yersiniaceae</taxon>
        <taxon>Serratia</taxon>
    </lineage>
</organism>
<name>A0A447QTZ6_SERRU</name>
<proteinExistence type="predicted"/>
<dbReference type="InterPro" id="IPR008816">
    <property type="entry name" value="Gly_zipper_2TM_dom"/>
</dbReference>
<evidence type="ECO:0000256" key="4">
    <source>
        <dbReference type="ARBA" id="ARBA00023139"/>
    </source>
</evidence>
<dbReference type="AlphaFoldDB" id="A0A447QTZ6"/>
<dbReference type="PROSITE" id="PS51257">
    <property type="entry name" value="PROKAR_LIPOPROTEIN"/>
    <property type="match status" value="1"/>
</dbReference>
<accession>A0A447QTZ6</accession>
<evidence type="ECO:0000313" key="9">
    <source>
        <dbReference type="Proteomes" id="UP000271603"/>
    </source>
</evidence>
<dbReference type="Proteomes" id="UP000271603">
    <property type="component" value="Chromosome"/>
</dbReference>
<dbReference type="GO" id="GO:0009279">
    <property type="term" value="C:cell outer membrane"/>
    <property type="evidence" value="ECO:0007669"/>
    <property type="project" value="UniProtKB-SubCell"/>
</dbReference>
<evidence type="ECO:0000256" key="3">
    <source>
        <dbReference type="ARBA" id="ARBA00023136"/>
    </source>
</evidence>
<dbReference type="PANTHER" id="PTHR35603">
    <property type="match status" value="1"/>
</dbReference>
<dbReference type="STRING" id="61652.AXX16_3061"/>
<dbReference type="PANTHER" id="PTHR35603:SF1">
    <property type="entry name" value="OUTER MEMBRANE LIPOPROTEIN SLYB"/>
    <property type="match status" value="1"/>
</dbReference>
<feature type="domain" description="Glycine zipper 2TM" evidence="7">
    <location>
        <begin position="61"/>
        <end position="102"/>
    </location>
</feature>
<keyword evidence="2 6" id="KW-0732">Signal</keyword>
<evidence type="ECO:0000256" key="2">
    <source>
        <dbReference type="ARBA" id="ARBA00022729"/>
    </source>
</evidence>
<evidence type="ECO:0000256" key="6">
    <source>
        <dbReference type="SAM" id="SignalP"/>
    </source>
</evidence>
<keyword evidence="5 8" id="KW-0449">Lipoprotein</keyword>